<evidence type="ECO:0000256" key="1">
    <source>
        <dbReference type="SAM" id="Coils"/>
    </source>
</evidence>
<feature type="coiled-coil region" evidence="1">
    <location>
        <begin position="781"/>
        <end position="811"/>
    </location>
</feature>
<reference evidence="3 4" key="1">
    <citation type="submission" date="2024-02" db="EMBL/GenBank/DDBJ databases">
        <authorList>
            <person name="Chen Y."/>
            <person name="Shah S."/>
            <person name="Dougan E. K."/>
            <person name="Thang M."/>
            <person name="Chan C."/>
        </authorList>
    </citation>
    <scope>NUCLEOTIDE SEQUENCE [LARGE SCALE GENOMIC DNA]</scope>
</reference>
<comment type="caution">
    <text evidence="3">The sequence shown here is derived from an EMBL/GenBank/DDBJ whole genome shotgun (WGS) entry which is preliminary data.</text>
</comment>
<organism evidence="3 4">
    <name type="scientific">Durusdinium trenchii</name>
    <dbReference type="NCBI Taxonomy" id="1381693"/>
    <lineage>
        <taxon>Eukaryota</taxon>
        <taxon>Sar</taxon>
        <taxon>Alveolata</taxon>
        <taxon>Dinophyceae</taxon>
        <taxon>Suessiales</taxon>
        <taxon>Symbiodiniaceae</taxon>
        <taxon>Durusdinium</taxon>
    </lineage>
</organism>
<protein>
    <submittedName>
        <fullName evidence="3">Uncharacterized protein</fullName>
    </submittedName>
</protein>
<dbReference type="Proteomes" id="UP001642484">
    <property type="component" value="Unassembled WGS sequence"/>
</dbReference>
<feature type="region of interest" description="Disordered" evidence="2">
    <location>
        <begin position="170"/>
        <end position="218"/>
    </location>
</feature>
<keyword evidence="1" id="KW-0175">Coiled coil</keyword>
<sequence length="848" mass="95622">MWQTWWPSRSGAGQGQEEAGKGGQGKGSSSKGKEPEKAEEAAKKKEEEGQGKAAEEEAPPPPPPKKKPEEEEAAKKEKEKEEAERVLDVVLLEKHNTDLAQAQGELDEAQKDENEAMEDLTQARKEAFLVHEKAREKGEVWEAAQAKRIQKQIERDPLQQKIEKVQKRLAEEEARKKELAKRLQEEEELKLEEWKDAGATDDLWSQPSRPGKAHAAQGGLGSIQFRDEMRAFHQDNMPEISFQGFMESLKEKAAEKSGLVAGSKESHRSFLRRAFRESPRPKHMPFNAWLKGLLSDEDEEMEDEEEGLEEAEGKAKGKGKGEKNEDKKVEDEEKAAASKRKVEDICTGWLPDQFFQENWKYFKQCHQCHIWSYVGKSLEAEKPGGPEEEGAGGIGAGIPVALTTETRRNLELPFLPAPNGEGASIFFGDWLTMAFPLVFCILIAAGWEAKTFASWQLLAEKPGNHLACQKKGKGVKKNGLTQENVKTHQELLGSSLKDSEQVSNAILALPEEEQQLLWKKFEHSRKSAGEQEDKVYKANTQGVGSLAKKRKLLVSWVLDKGELKDNYREAFLNMEQSTTNRVELGFKTWQQMKTKYGKAEALSRLKAGTIKWRHSPTDGRFMEFWDSDEKVITDKKKSTMLQLHAKGKAIKGEDWLKHDSMLMDDFQLEGLGAVNKKALENMEPELQQFFGENKGKKQKKTDKGEDSSSEESDASFKSAKTKKTKAKNEKWEVMSQVQKAEDKDTLKKKLVSFQAELTKDQAVLTEMVMDLKKDKDSKSEVKEAKEVMAQLEGCLKKLEAAKKNLKKEDCKAVLLNAYKVMVAGKKAKTNCRKKITKAKKAQNPSEEG</sequence>
<feature type="compositionally biased region" description="Basic and acidic residues" evidence="2">
    <location>
        <begin position="66"/>
        <end position="87"/>
    </location>
</feature>
<feature type="region of interest" description="Disordered" evidence="2">
    <location>
        <begin position="297"/>
        <end position="337"/>
    </location>
</feature>
<proteinExistence type="predicted"/>
<evidence type="ECO:0000313" key="4">
    <source>
        <dbReference type="Proteomes" id="UP001642484"/>
    </source>
</evidence>
<name>A0ABP0SZV7_9DINO</name>
<feature type="compositionally biased region" description="Basic and acidic residues" evidence="2">
    <location>
        <begin position="170"/>
        <end position="184"/>
    </location>
</feature>
<feature type="compositionally biased region" description="Acidic residues" evidence="2">
    <location>
        <begin position="297"/>
        <end position="310"/>
    </location>
</feature>
<feature type="compositionally biased region" description="Basic and acidic residues" evidence="2">
    <location>
        <begin position="311"/>
        <end position="337"/>
    </location>
</feature>
<accession>A0ABP0SZV7</accession>
<evidence type="ECO:0000313" key="3">
    <source>
        <dbReference type="EMBL" id="CAK9117971.1"/>
    </source>
</evidence>
<gene>
    <name evidence="3" type="ORF">CCMP2556_LOCUS55179</name>
</gene>
<feature type="compositionally biased region" description="Basic and acidic residues" evidence="2">
    <location>
        <begin position="31"/>
        <end position="55"/>
    </location>
</feature>
<feature type="region of interest" description="Disordered" evidence="2">
    <location>
        <begin position="687"/>
        <end position="730"/>
    </location>
</feature>
<evidence type="ECO:0000256" key="2">
    <source>
        <dbReference type="SAM" id="MobiDB-lite"/>
    </source>
</evidence>
<keyword evidence="4" id="KW-1185">Reference proteome</keyword>
<feature type="region of interest" description="Disordered" evidence="2">
    <location>
        <begin position="1"/>
        <end position="87"/>
    </location>
</feature>
<dbReference type="EMBL" id="CAXAMN010028872">
    <property type="protein sequence ID" value="CAK9117971.1"/>
    <property type="molecule type" value="Genomic_DNA"/>
</dbReference>